<evidence type="ECO:0000313" key="1">
    <source>
        <dbReference type="EMBL" id="KAG5581732.1"/>
    </source>
</evidence>
<name>A0A9J5X367_SOLCO</name>
<gene>
    <name evidence="1" type="ORF">H5410_052359</name>
</gene>
<reference evidence="1 2" key="1">
    <citation type="submission" date="2020-09" db="EMBL/GenBank/DDBJ databases">
        <title>De no assembly of potato wild relative species, Solanum commersonii.</title>
        <authorList>
            <person name="Cho K."/>
        </authorList>
    </citation>
    <scope>NUCLEOTIDE SEQUENCE [LARGE SCALE GENOMIC DNA]</scope>
    <source>
        <strain evidence="1">LZ3.2</strain>
        <tissue evidence="1">Leaf</tissue>
    </source>
</reference>
<dbReference type="Proteomes" id="UP000824120">
    <property type="component" value="Chromosome 10"/>
</dbReference>
<keyword evidence="2" id="KW-1185">Reference proteome</keyword>
<comment type="caution">
    <text evidence="1">The sequence shown here is derived from an EMBL/GenBank/DDBJ whole genome shotgun (WGS) entry which is preliminary data.</text>
</comment>
<protein>
    <submittedName>
        <fullName evidence="1">Uncharacterized protein</fullName>
    </submittedName>
</protein>
<proteinExistence type="predicted"/>
<dbReference type="AlphaFoldDB" id="A0A9J5X367"/>
<organism evidence="1 2">
    <name type="scientific">Solanum commersonii</name>
    <name type="common">Commerson's wild potato</name>
    <name type="synonym">Commerson's nightshade</name>
    <dbReference type="NCBI Taxonomy" id="4109"/>
    <lineage>
        <taxon>Eukaryota</taxon>
        <taxon>Viridiplantae</taxon>
        <taxon>Streptophyta</taxon>
        <taxon>Embryophyta</taxon>
        <taxon>Tracheophyta</taxon>
        <taxon>Spermatophyta</taxon>
        <taxon>Magnoliopsida</taxon>
        <taxon>eudicotyledons</taxon>
        <taxon>Gunneridae</taxon>
        <taxon>Pentapetalae</taxon>
        <taxon>asterids</taxon>
        <taxon>lamiids</taxon>
        <taxon>Solanales</taxon>
        <taxon>Solanaceae</taxon>
        <taxon>Solanoideae</taxon>
        <taxon>Solaneae</taxon>
        <taxon>Solanum</taxon>
    </lineage>
</organism>
<accession>A0A9J5X367</accession>
<sequence length="88" mass="9980">MRKSPLIETFRLCSWLVMTSHATLFATPFDLSMLLAAPRSDGPLSEIQKEIDFSSLQLLKPQISYRMHRYMVMLALVVSFLSTDPSGD</sequence>
<evidence type="ECO:0000313" key="2">
    <source>
        <dbReference type="Proteomes" id="UP000824120"/>
    </source>
</evidence>
<dbReference type="EMBL" id="JACXVP010000010">
    <property type="protein sequence ID" value="KAG5581732.1"/>
    <property type="molecule type" value="Genomic_DNA"/>
</dbReference>